<keyword evidence="11 12" id="KW-0472">Membrane</keyword>
<evidence type="ECO:0000256" key="10">
    <source>
        <dbReference type="ARBA" id="ARBA00022989"/>
    </source>
</evidence>
<comment type="subcellular location">
    <subcellularLocation>
        <location evidence="2 12">Cell inner membrane</location>
        <topology evidence="2 12">Single-pass membrane protein</topology>
    </subcellularLocation>
</comment>
<dbReference type="GO" id="GO:1903607">
    <property type="term" value="P:cytochrome c biosynthetic process"/>
    <property type="evidence" value="ECO:0007669"/>
    <property type="project" value="TreeGrafter"/>
</dbReference>
<evidence type="ECO:0000256" key="8">
    <source>
        <dbReference type="ARBA" id="ARBA00022692"/>
    </source>
</evidence>
<evidence type="ECO:0000256" key="11">
    <source>
        <dbReference type="ARBA" id="ARBA00023136"/>
    </source>
</evidence>
<reference evidence="13" key="1">
    <citation type="submission" date="2020-03" db="EMBL/GenBank/DDBJ databases">
        <authorList>
            <person name="Guo F."/>
        </authorList>
    </citation>
    <scope>NUCLEOTIDE SEQUENCE</scope>
    <source>
        <strain evidence="13">JCM 30134</strain>
    </source>
</reference>
<keyword evidence="8 12" id="KW-0812">Transmembrane</keyword>
<keyword evidence="6 12" id="KW-1003">Cell membrane</keyword>
<keyword evidence="10 12" id="KW-1133">Transmembrane helix</keyword>
<evidence type="ECO:0000256" key="2">
    <source>
        <dbReference type="ARBA" id="ARBA00004377"/>
    </source>
</evidence>
<dbReference type="InterPro" id="IPR007078">
    <property type="entry name" value="Haem_export_protD_CcmD"/>
</dbReference>
<evidence type="ECO:0000313" key="14">
    <source>
        <dbReference type="Proteomes" id="UP000787472"/>
    </source>
</evidence>
<dbReference type="GO" id="GO:0015886">
    <property type="term" value="P:heme transport"/>
    <property type="evidence" value="ECO:0007669"/>
    <property type="project" value="InterPro"/>
</dbReference>
<keyword evidence="9 12" id="KW-0201">Cytochrome c-type biogenesis</keyword>
<evidence type="ECO:0000256" key="7">
    <source>
        <dbReference type="ARBA" id="ARBA00022519"/>
    </source>
</evidence>
<keyword evidence="14" id="KW-1185">Reference proteome</keyword>
<evidence type="ECO:0000313" key="13">
    <source>
        <dbReference type="EMBL" id="NHO65498.1"/>
    </source>
</evidence>
<evidence type="ECO:0000256" key="9">
    <source>
        <dbReference type="ARBA" id="ARBA00022748"/>
    </source>
</evidence>
<accession>A0A9E5MLU3</accession>
<keyword evidence="5 12" id="KW-0813">Transport</keyword>
<dbReference type="NCBIfam" id="TIGR03141">
    <property type="entry name" value="cytochro_ccmD"/>
    <property type="match status" value="1"/>
</dbReference>
<dbReference type="PANTHER" id="PTHR37531">
    <property type="entry name" value="HEME EXPORTER PROTEIN D"/>
    <property type="match status" value="1"/>
</dbReference>
<evidence type="ECO:0000256" key="12">
    <source>
        <dbReference type="RuleBase" id="RU363101"/>
    </source>
</evidence>
<comment type="similarity">
    <text evidence="3 12">Belongs to the CcmD/CycX/HelD family.</text>
</comment>
<comment type="function">
    <text evidence="1 12">Required for the export of heme to the periplasm for the biogenesis of c-type cytochromes.</text>
</comment>
<comment type="caution">
    <text evidence="13">The sequence shown here is derived from an EMBL/GenBank/DDBJ whole genome shotgun (WGS) entry which is preliminary data.</text>
</comment>
<sequence length="66" mass="7782">MKFQFESLQGFLWMSGHGPYVWACYVITALALTYLLLSPVIKRRALMADLKRQARVREHEMRHQTS</sequence>
<name>A0A9E5MLU3_9GAMM</name>
<dbReference type="InterPro" id="IPR052075">
    <property type="entry name" value="Heme_exporter_D"/>
</dbReference>
<gene>
    <name evidence="13" type="primary">ccmD</name>
    <name evidence="13" type="ORF">G8770_08105</name>
</gene>
<evidence type="ECO:0000256" key="5">
    <source>
        <dbReference type="ARBA" id="ARBA00022448"/>
    </source>
</evidence>
<evidence type="ECO:0000256" key="1">
    <source>
        <dbReference type="ARBA" id="ARBA00002442"/>
    </source>
</evidence>
<feature type="transmembrane region" description="Helical" evidence="12">
    <location>
        <begin position="20"/>
        <end position="37"/>
    </location>
</feature>
<keyword evidence="7 12" id="KW-0997">Cell inner membrane</keyword>
<evidence type="ECO:0000256" key="4">
    <source>
        <dbReference type="ARBA" id="ARBA00016461"/>
    </source>
</evidence>
<organism evidence="13 14">
    <name type="scientific">Pseudomaricurvus hydrocarbonicus</name>
    <dbReference type="NCBI Taxonomy" id="1470433"/>
    <lineage>
        <taxon>Bacteria</taxon>
        <taxon>Pseudomonadati</taxon>
        <taxon>Pseudomonadota</taxon>
        <taxon>Gammaproteobacteria</taxon>
        <taxon>Cellvibrionales</taxon>
        <taxon>Cellvibrionaceae</taxon>
        <taxon>Pseudomaricurvus</taxon>
    </lineage>
</organism>
<dbReference type="Proteomes" id="UP000787472">
    <property type="component" value="Unassembled WGS sequence"/>
</dbReference>
<dbReference type="RefSeq" id="WP_167184493.1">
    <property type="nucleotide sequence ID" value="NZ_JAAONZ010000004.1"/>
</dbReference>
<dbReference type="Pfam" id="PF04995">
    <property type="entry name" value="CcmD"/>
    <property type="match status" value="1"/>
</dbReference>
<evidence type="ECO:0000256" key="6">
    <source>
        <dbReference type="ARBA" id="ARBA00022475"/>
    </source>
</evidence>
<dbReference type="GO" id="GO:0005886">
    <property type="term" value="C:plasma membrane"/>
    <property type="evidence" value="ECO:0007669"/>
    <property type="project" value="UniProtKB-SubCell"/>
</dbReference>
<dbReference type="PANTHER" id="PTHR37531:SF1">
    <property type="entry name" value="HEME EXPORTER PROTEIN D"/>
    <property type="match status" value="1"/>
</dbReference>
<evidence type="ECO:0000256" key="3">
    <source>
        <dbReference type="ARBA" id="ARBA00008741"/>
    </source>
</evidence>
<dbReference type="EMBL" id="JAAONZ010000004">
    <property type="protein sequence ID" value="NHO65498.1"/>
    <property type="molecule type" value="Genomic_DNA"/>
</dbReference>
<protein>
    <recommendedName>
        <fullName evidence="4 12">Heme exporter protein D</fullName>
    </recommendedName>
</protein>
<dbReference type="AlphaFoldDB" id="A0A9E5MLU3"/>
<proteinExistence type="inferred from homology"/>
<dbReference type="GO" id="GO:0017004">
    <property type="term" value="P:cytochrome complex assembly"/>
    <property type="evidence" value="ECO:0007669"/>
    <property type="project" value="UniProtKB-KW"/>
</dbReference>